<dbReference type="PANTHER" id="PTHR45672:SF3">
    <property type="entry name" value="THIOREDOXIN DOMAIN-CONTAINING PROTEIN 5"/>
    <property type="match status" value="1"/>
</dbReference>
<dbReference type="InterPro" id="IPR013766">
    <property type="entry name" value="Thioredoxin_domain"/>
</dbReference>
<dbReference type="InterPro" id="IPR051063">
    <property type="entry name" value="PDI"/>
</dbReference>
<sequence length="79" mass="9069">MVCMLQKLSPVWDSLAKSLEHDTTVTIGKIDCTVHRTVCNDFDIKGYPTLLWIEDGKKVPLFFFFVQFILLPIANTVHE</sequence>
<proteinExistence type="inferred from homology"/>
<protein>
    <recommendedName>
        <fullName evidence="3">Thioredoxin domain-containing protein</fullName>
    </recommendedName>
</protein>
<comment type="caution">
    <text evidence="4">The sequence shown here is derived from an EMBL/GenBank/DDBJ whole genome shotgun (WGS) entry which is preliminary data.</text>
</comment>
<dbReference type="Gene3D" id="3.40.30.10">
    <property type="entry name" value="Glutaredoxin"/>
    <property type="match status" value="1"/>
</dbReference>
<evidence type="ECO:0000313" key="5">
    <source>
        <dbReference type="Proteomes" id="UP001159363"/>
    </source>
</evidence>
<name>A0ABQ9IB02_9NEOP</name>
<dbReference type="EMBL" id="JARBHB010000002">
    <property type="protein sequence ID" value="KAJ8893850.1"/>
    <property type="molecule type" value="Genomic_DNA"/>
</dbReference>
<dbReference type="PANTHER" id="PTHR45672">
    <property type="entry name" value="PROTEIN DISULFIDE-ISOMERASE C17H9.14C-RELATED"/>
    <property type="match status" value="1"/>
</dbReference>
<keyword evidence="2" id="KW-0732">Signal</keyword>
<reference evidence="4 5" key="1">
    <citation type="submission" date="2023-02" db="EMBL/GenBank/DDBJ databases">
        <title>LHISI_Scaffold_Assembly.</title>
        <authorList>
            <person name="Stuart O.P."/>
            <person name="Cleave R."/>
            <person name="Magrath M.J.L."/>
            <person name="Mikheyev A.S."/>
        </authorList>
    </citation>
    <scope>NUCLEOTIDE SEQUENCE [LARGE SCALE GENOMIC DNA]</scope>
    <source>
        <strain evidence="4">Daus_M_001</strain>
        <tissue evidence="4">Leg muscle</tissue>
    </source>
</reference>
<evidence type="ECO:0000313" key="4">
    <source>
        <dbReference type="EMBL" id="KAJ8893850.1"/>
    </source>
</evidence>
<comment type="similarity">
    <text evidence="1">Belongs to the protein disulfide isomerase family.</text>
</comment>
<organism evidence="4 5">
    <name type="scientific">Dryococelus australis</name>
    <dbReference type="NCBI Taxonomy" id="614101"/>
    <lineage>
        <taxon>Eukaryota</taxon>
        <taxon>Metazoa</taxon>
        <taxon>Ecdysozoa</taxon>
        <taxon>Arthropoda</taxon>
        <taxon>Hexapoda</taxon>
        <taxon>Insecta</taxon>
        <taxon>Pterygota</taxon>
        <taxon>Neoptera</taxon>
        <taxon>Polyneoptera</taxon>
        <taxon>Phasmatodea</taxon>
        <taxon>Verophasmatodea</taxon>
        <taxon>Anareolatae</taxon>
        <taxon>Phasmatidae</taxon>
        <taxon>Eurycanthinae</taxon>
        <taxon>Dryococelus</taxon>
    </lineage>
</organism>
<accession>A0ABQ9IB02</accession>
<feature type="domain" description="Thioredoxin" evidence="3">
    <location>
        <begin position="6"/>
        <end position="59"/>
    </location>
</feature>
<dbReference type="InterPro" id="IPR036249">
    <property type="entry name" value="Thioredoxin-like_sf"/>
</dbReference>
<dbReference type="Proteomes" id="UP001159363">
    <property type="component" value="Chromosome 2"/>
</dbReference>
<evidence type="ECO:0000256" key="1">
    <source>
        <dbReference type="ARBA" id="ARBA00006347"/>
    </source>
</evidence>
<evidence type="ECO:0000259" key="3">
    <source>
        <dbReference type="Pfam" id="PF00085"/>
    </source>
</evidence>
<evidence type="ECO:0000256" key="2">
    <source>
        <dbReference type="ARBA" id="ARBA00022729"/>
    </source>
</evidence>
<dbReference type="SUPFAM" id="SSF52833">
    <property type="entry name" value="Thioredoxin-like"/>
    <property type="match status" value="1"/>
</dbReference>
<keyword evidence="5" id="KW-1185">Reference proteome</keyword>
<dbReference type="Pfam" id="PF00085">
    <property type="entry name" value="Thioredoxin"/>
    <property type="match status" value="1"/>
</dbReference>
<gene>
    <name evidence="4" type="ORF">PR048_006451</name>
</gene>